<dbReference type="Proteomes" id="UP000267798">
    <property type="component" value="Unassembled WGS sequence"/>
</dbReference>
<name>A0A3A6PPW0_9BACL</name>
<evidence type="ECO:0000256" key="2">
    <source>
        <dbReference type="PROSITE-ProRule" id="PRU00335"/>
    </source>
</evidence>
<dbReference type="InterPro" id="IPR050624">
    <property type="entry name" value="HTH-type_Tx_Regulator"/>
</dbReference>
<dbReference type="SUPFAM" id="SSF48498">
    <property type="entry name" value="Tetracyclin repressor-like, C-terminal domain"/>
    <property type="match status" value="1"/>
</dbReference>
<evidence type="ECO:0000256" key="1">
    <source>
        <dbReference type="ARBA" id="ARBA00023125"/>
    </source>
</evidence>
<dbReference type="PANTHER" id="PTHR43479">
    <property type="entry name" value="ACREF/ENVCD OPERON REPRESSOR-RELATED"/>
    <property type="match status" value="1"/>
</dbReference>
<evidence type="ECO:0000259" key="3">
    <source>
        <dbReference type="PROSITE" id="PS50977"/>
    </source>
</evidence>
<dbReference type="RefSeq" id="WP_120110968.1">
    <property type="nucleotide sequence ID" value="NZ_QXQB01000003.1"/>
</dbReference>
<evidence type="ECO:0000313" key="5">
    <source>
        <dbReference type="Proteomes" id="UP000267798"/>
    </source>
</evidence>
<dbReference type="InterPro" id="IPR036271">
    <property type="entry name" value="Tet_transcr_reg_TetR-rel_C_sf"/>
</dbReference>
<dbReference type="PANTHER" id="PTHR43479:SF11">
    <property type="entry name" value="ACREF_ENVCD OPERON REPRESSOR-RELATED"/>
    <property type="match status" value="1"/>
</dbReference>
<keyword evidence="5" id="KW-1185">Reference proteome</keyword>
<accession>A0A3A6PPW0</accession>
<keyword evidence="1 2" id="KW-0238">DNA-binding</keyword>
<dbReference type="InterPro" id="IPR001647">
    <property type="entry name" value="HTH_TetR"/>
</dbReference>
<dbReference type="Gene3D" id="1.10.357.10">
    <property type="entry name" value="Tetracycline Repressor, domain 2"/>
    <property type="match status" value="1"/>
</dbReference>
<dbReference type="PROSITE" id="PS50977">
    <property type="entry name" value="HTH_TETR_2"/>
    <property type="match status" value="1"/>
</dbReference>
<sequence>MKQEERRQQTIRRLMDTTKELIAEKGCHSITMQDIMMKSGLTKGAIFHYVKSKNEIFIWVLQERLEETNGSFMNEVEHGRRNFDDPMQEIKKSILAYENPQDITNKVLLYLLGKEDDPMVAEALNQYYNRSVYLSKLWIETGQKHGVIPETVDAEKTGDMFTLMTLGLRIRSSIPQAKAAFKAQDLSEFIRDILNGGERRKGEEL</sequence>
<dbReference type="AlphaFoldDB" id="A0A3A6PPW0"/>
<feature type="DNA-binding region" description="H-T-H motif" evidence="2">
    <location>
        <begin position="31"/>
        <end position="50"/>
    </location>
</feature>
<dbReference type="Pfam" id="PF00440">
    <property type="entry name" value="TetR_N"/>
    <property type="match status" value="1"/>
</dbReference>
<comment type="caution">
    <text evidence="4">The sequence shown here is derived from an EMBL/GenBank/DDBJ whole genome shotgun (WGS) entry which is preliminary data.</text>
</comment>
<protein>
    <submittedName>
        <fullName evidence="4">TetR/AcrR family transcriptional regulator</fullName>
    </submittedName>
</protein>
<organism evidence="4 5">
    <name type="scientific">Paenibacillus pinisoli</name>
    <dbReference type="NCBI Taxonomy" id="1276110"/>
    <lineage>
        <taxon>Bacteria</taxon>
        <taxon>Bacillati</taxon>
        <taxon>Bacillota</taxon>
        <taxon>Bacilli</taxon>
        <taxon>Bacillales</taxon>
        <taxon>Paenibacillaceae</taxon>
        <taxon>Paenibacillus</taxon>
    </lineage>
</organism>
<dbReference type="OrthoDB" id="9814703at2"/>
<dbReference type="PRINTS" id="PR00455">
    <property type="entry name" value="HTHTETR"/>
</dbReference>
<feature type="domain" description="HTH tetR-type" evidence="3">
    <location>
        <begin position="8"/>
        <end position="68"/>
    </location>
</feature>
<dbReference type="GO" id="GO:0003677">
    <property type="term" value="F:DNA binding"/>
    <property type="evidence" value="ECO:0007669"/>
    <property type="project" value="UniProtKB-UniRule"/>
</dbReference>
<proteinExistence type="predicted"/>
<gene>
    <name evidence="4" type="ORF">D3P09_13725</name>
</gene>
<reference evidence="4 5" key="1">
    <citation type="submission" date="2018-09" db="EMBL/GenBank/DDBJ databases">
        <title>Paenibacillus aracenensis nov. sp. isolated from a cave in southern Spain.</title>
        <authorList>
            <person name="Jurado V."/>
            <person name="Gutierrez-Patricio S."/>
            <person name="Gonzalez-Pimentel J.L."/>
            <person name="Miller A.Z."/>
            <person name="Laiz L."/>
            <person name="Saiz-Jimenez C."/>
        </authorList>
    </citation>
    <scope>NUCLEOTIDE SEQUENCE [LARGE SCALE GENOMIC DNA]</scope>
    <source>
        <strain evidence="4 5">JCM 19203</strain>
    </source>
</reference>
<dbReference type="SUPFAM" id="SSF46689">
    <property type="entry name" value="Homeodomain-like"/>
    <property type="match status" value="1"/>
</dbReference>
<evidence type="ECO:0000313" key="4">
    <source>
        <dbReference type="EMBL" id="RJX38611.1"/>
    </source>
</evidence>
<dbReference type="EMBL" id="QXQB01000003">
    <property type="protein sequence ID" value="RJX38611.1"/>
    <property type="molecule type" value="Genomic_DNA"/>
</dbReference>
<dbReference type="InterPro" id="IPR009057">
    <property type="entry name" value="Homeodomain-like_sf"/>
</dbReference>